<evidence type="ECO:0000256" key="1">
    <source>
        <dbReference type="ARBA" id="ARBA00022450"/>
    </source>
</evidence>
<dbReference type="SUPFAM" id="SSF56801">
    <property type="entry name" value="Acetyl-CoA synthetase-like"/>
    <property type="match status" value="1"/>
</dbReference>
<sequence length="536" mass="61190">MDRYRIVNDQRSPYTVHIEFALDDNLSRSFLSYASAHEITPFQLGLAMFYIFMFKLTNGTTDLCAACTSANRYRAELQELVGMFVATLPYRTKINPYNSLEQFAEQVREKCFSIIEHSHYPLQHILADSQHLQSTMNFLENEFDFVTHSLDTNKLNLCNSKFEVNPTQSIDDVAKFDWSLTFVYDPSALHDMMSIRLICSQDLFDQNTVDILGSRFVLLFQQLFDSNSLSHSLYDLSIILPHERILTDQLMNKKTDSHSQGVTVGDLFQQQVENHPQKLAVLLDEQSLTYNELLFYVQQLALQIINNYDIKSGDIICQLAERSLSMIIGSLSIAIIGGVYCPLSPENPEQRLASLIERTQARLTLVHSLTNRIFQNNFITYDIDTIINCNDKITNDDLYRLSNIPITPDNISYIVFTSGSTGVPKAVQVRHRNLTAYMQSLGEQTAFKKSDNVIQMATCSFDNHFQDIFVTLMIGAGLIMLHPHGNKDLTYFIHQVMNKDVTVLEAVPSYLDTICQHLEIQNETECLKKLRTLSSG</sequence>
<dbReference type="GO" id="GO:0005737">
    <property type="term" value="C:cytoplasm"/>
    <property type="evidence" value="ECO:0007669"/>
    <property type="project" value="TreeGrafter"/>
</dbReference>
<keyword evidence="1" id="KW-0596">Phosphopantetheine</keyword>
<dbReference type="Proteomes" id="UP000663868">
    <property type="component" value="Unassembled WGS sequence"/>
</dbReference>
<evidence type="ECO:0000259" key="3">
    <source>
        <dbReference type="Pfam" id="PF00501"/>
    </source>
</evidence>
<dbReference type="InterPro" id="IPR000873">
    <property type="entry name" value="AMP-dep_synth/lig_dom"/>
</dbReference>
<feature type="domain" description="AMP-dependent synthetase/ligase" evidence="3">
    <location>
        <begin position="268"/>
        <end position="536"/>
    </location>
</feature>
<dbReference type="AlphaFoldDB" id="A0A820G2A4"/>
<dbReference type="Pfam" id="PF00668">
    <property type="entry name" value="Condensation"/>
    <property type="match status" value="1"/>
</dbReference>
<dbReference type="PROSITE" id="PS00455">
    <property type="entry name" value="AMP_BINDING"/>
    <property type="match status" value="1"/>
</dbReference>
<protein>
    <submittedName>
        <fullName evidence="5">Uncharacterized protein</fullName>
    </submittedName>
</protein>
<keyword evidence="2" id="KW-0597">Phosphoprotein</keyword>
<dbReference type="Gene3D" id="3.30.559.30">
    <property type="entry name" value="Nonribosomal peptide synthetase, condensation domain"/>
    <property type="match status" value="1"/>
</dbReference>
<gene>
    <name evidence="5" type="ORF">KXQ929_LOCUS43793</name>
</gene>
<proteinExistence type="predicted"/>
<dbReference type="InterPro" id="IPR023213">
    <property type="entry name" value="CAT-like_dom_sf"/>
</dbReference>
<dbReference type="GO" id="GO:0044550">
    <property type="term" value="P:secondary metabolite biosynthetic process"/>
    <property type="evidence" value="ECO:0007669"/>
    <property type="project" value="TreeGrafter"/>
</dbReference>
<dbReference type="SUPFAM" id="SSF52777">
    <property type="entry name" value="CoA-dependent acyltransferases"/>
    <property type="match status" value="1"/>
</dbReference>
<evidence type="ECO:0000313" key="6">
    <source>
        <dbReference type="Proteomes" id="UP000663868"/>
    </source>
</evidence>
<feature type="domain" description="Condensation" evidence="4">
    <location>
        <begin position="17"/>
        <end position="229"/>
    </location>
</feature>
<evidence type="ECO:0000256" key="2">
    <source>
        <dbReference type="ARBA" id="ARBA00022553"/>
    </source>
</evidence>
<dbReference type="GO" id="GO:0043041">
    <property type="term" value="P:amino acid activation for nonribosomal peptide biosynthetic process"/>
    <property type="evidence" value="ECO:0007669"/>
    <property type="project" value="TreeGrafter"/>
</dbReference>
<dbReference type="InterPro" id="IPR001242">
    <property type="entry name" value="Condensation_dom"/>
</dbReference>
<dbReference type="Gene3D" id="3.30.559.10">
    <property type="entry name" value="Chloramphenicol acetyltransferase-like domain"/>
    <property type="match status" value="1"/>
</dbReference>
<dbReference type="Pfam" id="PF00501">
    <property type="entry name" value="AMP-binding"/>
    <property type="match status" value="1"/>
</dbReference>
<feature type="non-terminal residue" evidence="5">
    <location>
        <position position="1"/>
    </location>
</feature>
<dbReference type="Gene3D" id="3.40.50.980">
    <property type="match status" value="2"/>
</dbReference>
<dbReference type="InterPro" id="IPR020845">
    <property type="entry name" value="AMP-binding_CS"/>
</dbReference>
<comment type="caution">
    <text evidence="5">The sequence shown here is derived from an EMBL/GenBank/DDBJ whole genome shotgun (WGS) entry which is preliminary data.</text>
</comment>
<dbReference type="GO" id="GO:0003824">
    <property type="term" value="F:catalytic activity"/>
    <property type="evidence" value="ECO:0007669"/>
    <property type="project" value="InterPro"/>
</dbReference>
<reference evidence="5" key="1">
    <citation type="submission" date="2021-02" db="EMBL/GenBank/DDBJ databases">
        <authorList>
            <person name="Nowell W R."/>
        </authorList>
    </citation>
    <scope>NUCLEOTIDE SEQUENCE</scope>
</reference>
<dbReference type="EMBL" id="CAJOBB010011967">
    <property type="protein sequence ID" value="CAF4269288.1"/>
    <property type="molecule type" value="Genomic_DNA"/>
</dbReference>
<dbReference type="GO" id="GO:0031177">
    <property type="term" value="F:phosphopantetheine binding"/>
    <property type="evidence" value="ECO:0007669"/>
    <property type="project" value="TreeGrafter"/>
</dbReference>
<organism evidence="5 6">
    <name type="scientific">Adineta steineri</name>
    <dbReference type="NCBI Taxonomy" id="433720"/>
    <lineage>
        <taxon>Eukaryota</taxon>
        <taxon>Metazoa</taxon>
        <taxon>Spiralia</taxon>
        <taxon>Gnathifera</taxon>
        <taxon>Rotifera</taxon>
        <taxon>Eurotatoria</taxon>
        <taxon>Bdelloidea</taxon>
        <taxon>Adinetida</taxon>
        <taxon>Adinetidae</taxon>
        <taxon>Adineta</taxon>
    </lineage>
</organism>
<name>A0A820G2A4_9BILA</name>
<dbReference type="PANTHER" id="PTHR45527:SF1">
    <property type="entry name" value="FATTY ACID SYNTHASE"/>
    <property type="match status" value="1"/>
</dbReference>
<accession>A0A820G2A4</accession>
<dbReference type="PANTHER" id="PTHR45527">
    <property type="entry name" value="NONRIBOSOMAL PEPTIDE SYNTHETASE"/>
    <property type="match status" value="1"/>
</dbReference>
<evidence type="ECO:0000259" key="4">
    <source>
        <dbReference type="Pfam" id="PF00668"/>
    </source>
</evidence>
<evidence type="ECO:0000313" key="5">
    <source>
        <dbReference type="EMBL" id="CAF4269288.1"/>
    </source>
</evidence>